<protein>
    <submittedName>
        <fullName evidence="1">Uncharacterized protein</fullName>
    </submittedName>
</protein>
<sequence length="112" mass="12854">MPFNLCVDDPFLFFVQLFHRVKMFETIELGSSCNDSWGFLRKLVLVFVHLTRLQSLSSHLHSLPSTKFPFSKSPCPLTRFLDDLLRPKSSGRRSRAMSLDTTFGFLALGELQ</sequence>
<name>A0A8X7TQN2_BRACI</name>
<dbReference type="AlphaFoldDB" id="A0A8X7TQN2"/>
<dbReference type="EMBL" id="JAAMPC010000017">
    <property type="protein sequence ID" value="KAG2248616.1"/>
    <property type="molecule type" value="Genomic_DNA"/>
</dbReference>
<evidence type="ECO:0000313" key="1">
    <source>
        <dbReference type="EMBL" id="KAG2248616.1"/>
    </source>
</evidence>
<reference evidence="1 2" key="1">
    <citation type="submission" date="2020-02" db="EMBL/GenBank/DDBJ databases">
        <authorList>
            <person name="Ma Q."/>
            <person name="Huang Y."/>
            <person name="Song X."/>
            <person name="Pei D."/>
        </authorList>
    </citation>
    <scope>NUCLEOTIDE SEQUENCE [LARGE SCALE GENOMIC DNA]</scope>
    <source>
        <strain evidence="1">Sxm20200214</strain>
        <tissue evidence="1">Leaf</tissue>
    </source>
</reference>
<gene>
    <name evidence="1" type="ORF">Bca52824_088244</name>
</gene>
<organism evidence="1 2">
    <name type="scientific">Brassica carinata</name>
    <name type="common">Ethiopian mustard</name>
    <name type="synonym">Abyssinian cabbage</name>
    <dbReference type="NCBI Taxonomy" id="52824"/>
    <lineage>
        <taxon>Eukaryota</taxon>
        <taxon>Viridiplantae</taxon>
        <taxon>Streptophyta</taxon>
        <taxon>Embryophyta</taxon>
        <taxon>Tracheophyta</taxon>
        <taxon>Spermatophyta</taxon>
        <taxon>Magnoliopsida</taxon>
        <taxon>eudicotyledons</taxon>
        <taxon>Gunneridae</taxon>
        <taxon>Pentapetalae</taxon>
        <taxon>rosids</taxon>
        <taxon>malvids</taxon>
        <taxon>Brassicales</taxon>
        <taxon>Brassicaceae</taxon>
        <taxon>Brassiceae</taxon>
        <taxon>Brassica</taxon>
    </lineage>
</organism>
<keyword evidence="2" id="KW-1185">Reference proteome</keyword>
<dbReference type="Proteomes" id="UP000886595">
    <property type="component" value="Unassembled WGS sequence"/>
</dbReference>
<evidence type="ECO:0000313" key="2">
    <source>
        <dbReference type="Proteomes" id="UP000886595"/>
    </source>
</evidence>
<proteinExistence type="predicted"/>
<comment type="caution">
    <text evidence="1">The sequence shown here is derived from an EMBL/GenBank/DDBJ whole genome shotgun (WGS) entry which is preliminary data.</text>
</comment>
<accession>A0A8X7TQN2</accession>